<organism evidence="1">
    <name type="scientific">Anguilla anguilla</name>
    <name type="common">European freshwater eel</name>
    <name type="synonym">Muraena anguilla</name>
    <dbReference type="NCBI Taxonomy" id="7936"/>
    <lineage>
        <taxon>Eukaryota</taxon>
        <taxon>Metazoa</taxon>
        <taxon>Chordata</taxon>
        <taxon>Craniata</taxon>
        <taxon>Vertebrata</taxon>
        <taxon>Euteleostomi</taxon>
        <taxon>Actinopterygii</taxon>
        <taxon>Neopterygii</taxon>
        <taxon>Teleostei</taxon>
        <taxon>Anguilliformes</taxon>
        <taxon>Anguillidae</taxon>
        <taxon>Anguilla</taxon>
    </lineage>
</organism>
<dbReference type="EMBL" id="GBXM01091960">
    <property type="protein sequence ID" value="JAH16617.1"/>
    <property type="molecule type" value="Transcribed_RNA"/>
</dbReference>
<reference evidence="1" key="1">
    <citation type="submission" date="2014-11" db="EMBL/GenBank/DDBJ databases">
        <authorList>
            <person name="Amaro Gonzalez C."/>
        </authorList>
    </citation>
    <scope>NUCLEOTIDE SEQUENCE</scope>
</reference>
<sequence>MSFIIYNVWARKNVLQYQSKSTFIFSAHVDHHRFIPYVGRFCQICQLSMLPG</sequence>
<dbReference type="AlphaFoldDB" id="A0A0E9QJD0"/>
<evidence type="ECO:0000313" key="1">
    <source>
        <dbReference type="EMBL" id="JAH16617.1"/>
    </source>
</evidence>
<name>A0A0E9QJD0_ANGAN</name>
<reference evidence="1" key="2">
    <citation type="journal article" date="2015" name="Fish Shellfish Immunol.">
        <title>Early steps in the European eel (Anguilla anguilla)-Vibrio vulnificus interaction in the gills: Role of the RtxA13 toxin.</title>
        <authorList>
            <person name="Callol A."/>
            <person name="Pajuelo D."/>
            <person name="Ebbesson L."/>
            <person name="Teles M."/>
            <person name="MacKenzie S."/>
            <person name="Amaro C."/>
        </authorList>
    </citation>
    <scope>NUCLEOTIDE SEQUENCE</scope>
</reference>
<proteinExistence type="predicted"/>
<accession>A0A0E9QJD0</accession>
<protein>
    <submittedName>
        <fullName evidence="1">Uncharacterized protein</fullName>
    </submittedName>
</protein>